<dbReference type="SFLD" id="SFLDG01151">
    <property type="entry name" value="Main.2:_Nu-like"/>
    <property type="match status" value="1"/>
</dbReference>
<sequence>MRLYGFDTVNTFKVLIMLEEIGQPYAFDPIDIRAGEQHSPGFRALNPNGKVPVLVVEEEVLVESAAILMFLADRSGFGLAKTGWQRQKGLEWLMFQASTQGPLFGQLEYWVELAGDPNPEMQSHYRAICQKILVQMESRLEQTTWFDGADYGIADIAHYTWMMRASRLGLDLNDCPHVRAWMLRIDKRPAVMRATRDAFSPLPSSSSSSPRSQPD</sequence>
<comment type="similarity">
    <text evidence="1">Belongs to the GST superfamily.</text>
</comment>
<feature type="domain" description="GST C-terminal" evidence="3">
    <location>
        <begin position="82"/>
        <end position="204"/>
    </location>
</feature>
<dbReference type="RefSeq" id="WP_099247163.1">
    <property type="nucleotide sequence ID" value="NZ_FXXP01000002.1"/>
</dbReference>
<gene>
    <name evidence="4" type="primary">yfcG_2</name>
    <name evidence="4" type="ORF">TRP8649_03404</name>
</gene>
<evidence type="ECO:0000259" key="3">
    <source>
        <dbReference type="PROSITE" id="PS50405"/>
    </source>
</evidence>
<dbReference type="PANTHER" id="PTHR44051:SF8">
    <property type="entry name" value="GLUTATHIONE S-TRANSFERASE GSTA"/>
    <property type="match status" value="1"/>
</dbReference>
<dbReference type="SFLD" id="SFLDS00019">
    <property type="entry name" value="Glutathione_Transferase_(cytos"/>
    <property type="match status" value="1"/>
</dbReference>
<dbReference type="InterPro" id="IPR036282">
    <property type="entry name" value="Glutathione-S-Trfase_C_sf"/>
</dbReference>
<dbReference type="Pfam" id="PF00043">
    <property type="entry name" value="GST_C"/>
    <property type="match status" value="1"/>
</dbReference>
<dbReference type="EMBL" id="FXXP01000002">
    <property type="protein sequence ID" value="SMX29271.1"/>
    <property type="molecule type" value="Genomic_DNA"/>
</dbReference>
<evidence type="ECO:0000256" key="1">
    <source>
        <dbReference type="RuleBase" id="RU003494"/>
    </source>
</evidence>
<keyword evidence="5" id="KW-1185">Reference proteome</keyword>
<evidence type="ECO:0000313" key="4">
    <source>
        <dbReference type="EMBL" id="SMX29271.1"/>
    </source>
</evidence>
<dbReference type="AlphaFoldDB" id="A0A238JF11"/>
<dbReference type="OrthoDB" id="9803562at2"/>
<reference evidence="5" key="1">
    <citation type="submission" date="2017-05" db="EMBL/GenBank/DDBJ databases">
        <authorList>
            <person name="Rodrigo-Torres L."/>
            <person name="Arahal R. D."/>
            <person name="Lucena T."/>
        </authorList>
    </citation>
    <scope>NUCLEOTIDE SEQUENCE [LARGE SCALE GENOMIC DNA]</scope>
    <source>
        <strain evidence="5">CECT 8649</strain>
    </source>
</reference>
<dbReference type="PROSITE" id="PS50405">
    <property type="entry name" value="GST_CTER"/>
    <property type="match status" value="1"/>
</dbReference>
<dbReference type="Gene3D" id="1.20.1050.10">
    <property type="match status" value="1"/>
</dbReference>
<proteinExistence type="inferred from homology"/>
<feature type="domain" description="GST N-terminal" evidence="2">
    <location>
        <begin position="1"/>
        <end position="79"/>
    </location>
</feature>
<keyword evidence="4" id="KW-0560">Oxidoreductase</keyword>
<dbReference type="Pfam" id="PF02798">
    <property type="entry name" value="GST_N"/>
    <property type="match status" value="1"/>
</dbReference>
<dbReference type="InterPro" id="IPR004045">
    <property type="entry name" value="Glutathione_S-Trfase_N"/>
</dbReference>
<dbReference type="PROSITE" id="PS50404">
    <property type="entry name" value="GST_NTER"/>
    <property type="match status" value="1"/>
</dbReference>
<dbReference type="InterPro" id="IPR004046">
    <property type="entry name" value="GST_C"/>
</dbReference>
<evidence type="ECO:0000259" key="2">
    <source>
        <dbReference type="PROSITE" id="PS50404"/>
    </source>
</evidence>
<dbReference type="EC" id="1.8.4.-" evidence="4"/>
<dbReference type="InterPro" id="IPR040079">
    <property type="entry name" value="Glutathione_S-Trfase"/>
</dbReference>
<name>A0A238JF11_9RHOB</name>
<accession>A0A238JF11</accession>
<dbReference type="SFLD" id="SFLDG00358">
    <property type="entry name" value="Main_(cytGST)"/>
    <property type="match status" value="1"/>
</dbReference>
<dbReference type="SUPFAM" id="SSF52833">
    <property type="entry name" value="Thioredoxin-like"/>
    <property type="match status" value="1"/>
</dbReference>
<organism evidence="4 5">
    <name type="scientific">Pelagimonas phthalicica</name>
    <dbReference type="NCBI Taxonomy" id="1037362"/>
    <lineage>
        <taxon>Bacteria</taxon>
        <taxon>Pseudomonadati</taxon>
        <taxon>Pseudomonadota</taxon>
        <taxon>Alphaproteobacteria</taxon>
        <taxon>Rhodobacterales</taxon>
        <taxon>Roseobacteraceae</taxon>
        <taxon>Pelagimonas</taxon>
    </lineage>
</organism>
<dbReference type="GO" id="GO:0016491">
    <property type="term" value="F:oxidoreductase activity"/>
    <property type="evidence" value="ECO:0007669"/>
    <property type="project" value="UniProtKB-KW"/>
</dbReference>
<dbReference type="Gene3D" id="3.40.30.10">
    <property type="entry name" value="Glutaredoxin"/>
    <property type="match status" value="1"/>
</dbReference>
<dbReference type="Proteomes" id="UP000225972">
    <property type="component" value="Unassembled WGS sequence"/>
</dbReference>
<dbReference type="InterPro" id="IPR010987">
    <property type="entry name" value="Glutathione-S-Trfase_C-like"/>
</dbReference>
<dbReference type="SUPFAM" id="SSF47616">
    <property type="entry name" value="GST C-terminal domain-like"/>
    <property type="match status" value="1"/>
</dbReference>
<dbReference type="PANTHER" id="PTHR44051">
    <property type="entry name" value="GLUTATHIONE S-TRANSFERASE-RELATED"/>
    <property type="match status" value="1"/>
</dbReference>
<protein>
    <submittedName>
        <fullName evidence="4">Disulfide-bond oxidoreductase YfcG</fullName>
        <ecNumber evidence="4">1.8.4.-</ecNumber>
    </submittedName>
</protein>
<dbReference type="InterPro" id="IPR036249">
    <property type="entry name" value="Thioredoxin-like_sf"/>
</dbReference>
<evidence type="ECO:0000313" key="5">
    <source>
        <dbReference type="Proteomes" id="UP000225972"/>
    </source>
</evidence>